<keyword evidence="3 5" id="KW-0863">Zinc-finger</keyword>
<feature type="domain" description="C2H2-type" evidence="7">
    <location>
        <begin position="1040"/>
        <end position="1069"/>
    </location>
</feature>
<feature type="domain" description="C2H2-type" evidence="7">
    <location>
        <begin position="1219"/>
        <end position="1248"/>
    </location>
</feature>
<evidence type="ECO:0000259" key="7">
    <source>
        <dbReference type="PROSITE" id="PS50157"/>
    </source>
</evidence>
<dbReference type="PROSITE" id="PS00028">
    <property type="entry name" value="ZINC_FINGER_C2H2_1"/>
    <property type="match status" value="9"/>
</dbReference>
<accession>A0AAV2QHW3</accession>
<dbReference type="InterPro" id="IPR013087">
    <property type="entry name" value="Znf_C2H2_type"/>
</dbReference>
<dbReference type="GO" id="GO:0045944">
    <property type="term" value="P:positive regulation of transcription by RNA polymerase II"/>
    <property type="evidence" value="ECO:0007669"/>
    <property type="project" value="UniProtKB-ARBA"/>
</dbReference>
<keyword evidence="2" id="KW-0677">Repeat</keyword>
<dbReference type="EMBL" id="CAXKWB010007263">
    <property type="protein sequence ID" value="CAL4086330.1"/>
    <property type="molecule type" value="Genomic_DNA"/>
</dbReference>
<dbReference type="FunFam" id="3.30.160.60:FF:000007">
    <property type="entry name" value="Basic krueppel-like factor 3"/>
    <property type="match status" value="1"/>
</dbReference>
<dbReference type="GO" id="GO:0008270">
    <property type="term" value="F:zinc ion binding"/>
    <property type="evidence" value="ECO:0007669"/>
    <property type="project" value="UniProtKB-KW"/>
</dbReference>
<evidence type="ECO:0000256" key="3">
    <source>
        <dbReference type="ARBA" id="ARBA00022771"/>
    </source>
</evidence>
<evidence type="ECO:0000256" key="2">
    <source>
        <dbReference type="ARBA" id="ARBA00022737"/>
    </source>
</evidence>
<dbReference type="InterPro" id="IPR050329">
    <property type="entry name" value="GLI_C2H2-zinc-finger"/>
</dbReference>
<dbReference type="PANTHER" id="PTHR19818">
    <property type="entry name" value="ZINC FINGER PROTEIN ZIC AND GLI"/>
    <property type="match status" value="1"/>
</dbReference>
<dbReference type="Pfam" id="PF13912">
    <property type="entry name" value="zf-C2H2_6"/>
    <property type="match status" value="1"/>
</dbReference>
<evidence type="ECO:0000256" key="5">
    <source>
        <dbReference type="PROSITE-ProRule" id="PRU00042"/>
    </source>
</evidence>
<feature type="non-terminal residue" evidence="8">
    <location>
        <position position="1529"/>
    </location>
</feature>
<keyword evidence="4" id="KW-0862">Zinc</keyword>
<dbReference type="GO" id="GO:0005634">
    <property type="term" value="C:nucleus"/>
    <property type="evidence" value="ECO:0007669"/>
    <property type="project" value="UniProtKB-ARBA"/>
</dbReference>
<evidence type="ECO:0000256" key="1">
    <source>
        <dbReference type="ARBA" id="ARBA00022723"/>
    </source>
</evidence>
<dbReference type="Proteomes" id="UP001497623">
    <property type="component" value="Unassembled WGS sequence"/>
</dbReference>
<evidence type="ECO:0000256" key="4">
    <source>
        <dbReference type="ARBA" id="ARBA00022833"/>
    </source>
</evidence>
<feature type="domain" description="C2H2-type" evidence="7">
    <location>
        <begin position="1257"/>
        <end position="1283"/>
    </location>
</feature>
<dbReference type="PROSITE" id="PS50157">
    <property type="entry name" value="ZINC_FINGER_C2H2_2"/>
    <property type="match status" value="9"/>
</dbReference>
<dbReference type="GO" id="GO:0000981">
    <property type="term" value="F:DNA-binding transcription factor activity, RNA polymerase II-specific"/>
    <property type="evidence" value="ECO:0007669"/>
    <property type="project" value="TreeGrafter"/>
</dbReference>
<dbReference type="SUPFAM" id="SSF57667">
    <property type="entry name" value="beta-beta-alpha zinc fingers"/>
    <property type="match status" value="5"/>
</dbReference>
<sequence>MSNGGTLNISREDAGEVRRVFIVRNGSNGEGSSLLDGSGWVASVPRVSSVANTSQNGGNDGVTVLAASNGDSESVISGMLRSGEEDVDVSSDIGAELQHVEEWFKTRSDSLSSLDFDSEMKPSEIDINDFFNIKSGLQFHVGGQDYGLVFKDTTDGGGTSNWSHSSQGGVMFPELGDSSGSGSGSRRNSFTKRLETIMQVDKGLFEELLLQDPNKKNSKNALTVDDKGLFEELLLPPGLQEELARQAQEILAGSSEKKNPSVMELDNNSVITAQPIDNTPLLQESINIPVSESSDELELMVRNIQPIKLMSPQEIENMAKRPLGFEETPIKAEAARRREVITPIEEEAFTFHPFGTSADDPNVLHSDMLASPNSEVDSKLSSILAMDASNDPLEINPSHTSAGDMLESLHNKTPPKFERSISPGTFLVKLEPRESSESNNRNSASPIISESATLVESAAFTSMPPPAFTNTSAFTNTATCMVNTIPLSSVTLMDVGSVLTPMTKTSPSLSSLIAVSSAGTSTFASSVTSPKSLLKMPASTGRTDIKKLPVGLVQVRLATPNTLNTFTSVPSATSIATASTTVSSQRPALFLRPVTAQNKQKTETLSKTNIVPGSPVAVATSKASGIPPVALAPVKVVNIQPQAQETPGKANVTMTVDKRANLTTVNIVSSNNEHTVFKINTSDLVRAVSSIREPHLEPLGLTPQQLLRSAHTANRLIQEVHQQNSGPKKIGSKETSTGLHNFEINQVVQEVHSPISRSQQPQVALLRQSIPASLQDSVAVQQVGNSTEQLVACTCFDWCDIGGSIPNLVTTIASGEAVTASTVAAATENITSATYVNLAFQKTQIKSSSPYTHMNIKIMVRVLILGLEIKGKFKSSEGVGVSLRPGAPPTMVPVPSVLDRLSAPSILPDLLNASATVISDSSQSTGQQIPTTSNAAPTEELISNNNVSVSEEVANKAMEELGIQLNSLESEPSPQGGRRWPCPIKTCNKHFPRLCSLKVHLLSHNGIRPYKCSYEKCDWAFYTWYKLKRHIETHLKRRDHVCTEPSCNRRFTTIYNLNSHLRLHQQPKSCICSIPECNIAFRTRRELEGHMKNHKDVAAPYKCSIDGCTKSYFTPNSLTSHQRSHHKEEELRCQWEGCNKIFNKPCRMKAHMRVHTGQRPFVCTYEGCTWSFQSASKLSRHQRKHTNDRKFTCAICQKSFLRSEHLKGHLLIHTGVRNFQCPIQDCGAKFTAKSSLYVHLKKHDGKTVKENNNKVTYHCPIDSCDRSYNSKFSLRQHMLKNHTILTTDSGQLDYMMDYYLNDKDLLVDQLLTNTSVSATIGNPTLNSSGPPDPTSDVVASTPTLLSSIELLNGDITGVHGSNPIIVMNAYGGGADFTDTECLLASSHTDPSSHGNGSQVVLGDSLDMADLTKESTIVGGDPTLLSGGSARTDVLGNILLSQRAKKRQQINMAKKIAGFETTQTVSIDGGFGDVVLSASAVTLSSAAHLQNVLLQDEVSGDLYQDALMGHDILSDPSGSHQSTINLRDLE</sequence>
<gene>
    <name evidence="8" type="ORF">MNOR_LOCUS12972</name>
</gene>
<feature type="domain" description="C2H2-type" evidence="7">
    <location>
        <begin position="1131"/>
        <end position="1160"/>
    </location>
</feature>
<evidence type="ECO:0000313" key="9">
    <source>
        <dbReference type="Proteomes" id="UP001497623"/>
    </source>
</evidence>
<feature type="domain" description="C2H2-type" evidence="7">
    <location>
        <begin position="1191"/>
        <end position="1218"/>
    </location>
</feature>
<protein>
    <recommendedName>
        <fullName evidence="7">C2H2-type domain-containing protein</fullName>
    </recommendedName>
</protein>
<evidence type="ECO:0000256" key="6">
    <source>
        <dbReference type="SAM" id="MobiDB-lite"/>
    </source>
</evidence>
<feature type="region of interest" description="Disordered" evidence="6">
    <location>
        <begin position="921"/>
        <end position="942"/>
    </location>
</feature>
<keyword evidence="1" id="KW-0479">Metal-binding</keyword>
<reference evidence="8 9" key="1">
    <citation type="submission" date="2024-05" db="EMBL/GenBank/DDBJ databases">
        <authorList>
            <person name="Wallberg A."/>
        </authorList>
    </citation>
    <scope>NUCLEOTIDE SEQUENCE [LARGE SCALE GENOMIC DNA]</scope>
</reference>
<dbReference type="GO" id="GO:0000978">
    <property type="term" value="F:RNA polymerase II cis-regulatory region sequence-specific DNA binding"/>
    <property type="evidence" value="ECO:0007669"/>
    <property type="project" value="TreeGrafter"/>
</dbReference>
<evidence type="ECO:0000313" key="8">
    <source>
        <dbReference type="EMBL" id="CAL4086330.1"/>
    </source>
</evidence>
<dbReference type="Pfam" id="PF00096">
    <property type="entry name" value="zf-C2H2"/>
    <property type="match status" value="4"/>
</dbReference>
<comment type="caution">
    <text evidence="8">The sequence shown here is derived from an EMBL/GenBank/DDBJ whole genome shotgun (WGS) entry which is preliminary data.</text>
</comment>
<name>A0AAV2QHW3_MEGNR</name>
<feature type="region of interest" description="Disordered" evidence="6">
    <location>
        <begin position="159"/>
        <end position="188"/>
    </location>
</feature>
<feature type="domain" description="C2H2-type" evidence="7">
    <location>
        <begin position="1010"/>
        <end position="1039"/>
    </location>
</feature>
<feature type="domain" description="C2H2-type" evidence="7">
    <location>
        <begin position="1161"/>
        <end position="1190"/>
    </location>
</feature>
<feature type="domain" description="C2H2-type" evidence="7">
    <location>
        <begin position="980"/>
        <end position="1009"/>
    </location>
</feature>
<organism evidence="8 9">
    <name type="scientific">Meganyctiphanes norvegica</name>
    <name type="common">Northern krill</name>
    <name type="synonym">Thysanopoda norvegica</name>
    <dbReference type="NCBI Taxonomy" id="48144"/>
    <lineage>
        <taxon>Eukaryota</taxon>
        <taxon>Metazoa</taxon>
        <taxon>Ecdysozoa</taxon>
        <taxon>Arthropoda</taxon>
        <taxon>Crustacea</taxon>
        <taxon>Multicrustacea</taxon>
        <taxon>Malacostraca</taxon>
        <taxon>Eumalacostraca</taxon>
        <taxon>Eucarida</taxon>
        <taxon>Euphausiacea</taxon>
        <taxon>Euphausiidae</taxon>
        <taxon>Meganyctiphanes</taxon>
    </lineage>
</organism>
<dbReference type="InterPro" id="IPR036236">
    <property type="entry name" value="Znf_C2H2_sf"/>
</dbReference>
<feature type="compositionally biased region" description="Polar residues" evidence="6">
    <location>
        <begin position="921"/>
        <end position="936"/>
    </location>
</feature>
<feature type="domain" description="C2H2-type" evidence="7">
    <location>
        <begin position="1101"/>
        <end position="1130"/>
    </location>
</feature>
<dbReference type="PANTHER" id="PTHR19818:SF139">
    <property type="entry name" value="PAIR-RULE PROTEIN ODD-PAIRED"/>
    <property type="match status" value="1"/>
</dbReference>
<keyword evidence="9" id="KW-1185">Reference proteome</keyword>
<dbReference type="SMART" id="SM00355">
    <property type="entry name" value="ZnF_C2H2"/>
    <property type="match status" value="10"/>
</dbReference>
<dbReference type="Gene3D" id="3.30.160.60">
    <property type="entry name" value="Classic Zinc Finger"/>
    <property type="match status" value="8"/>
</dbReference>
<proteinExistence type="predicted"/>